<dbReference type="InterPro" id="IPR038589">
    <property type="entry name" value="Spt4_dom_sf"/>
</dbReference>
<keyword evidence="4" id="KW-0240">DNA-directed RNA polymerase</keyword>
<feature type="binding site" evidence="2">
    <location>
        <position position="38"/>
    </location>
    <ligand>
        <name>Zn(2+)</name>
        <dbReference type="ChEBI" id="CHEBI:29105"/>
    </ligand>
</feature>
<evidence type="ECO:0000313" key="4">
    <source>
        <dbReference type="EMBL" id="HGI87086.1"/>
    </source>
</evidence>
<accession>A0A7C4FFK1</accession>
<dbReference type="InterPro" id="IPR007178">
    <property type="entry name" value="Spt4_arch"/>
</dbReference>
<feature type="binding site" evidence="2">
    <location>
        <position position="49"/>
    </location>
    <ligand>
        <name>Zn(2+)</name>
        <dbReference type="ChEBI" id="CHEBI:29105"/>
    </ligand>
</feature>
<keyword evidence="2" id="KW-0805">Transcription regulation</keyword>
<dbReference type="HAMAP" id="MF_00949">
    <property type="entry name" value="Spt4_arch"/>
    <property type="match status" value="1"/>
</dbReference>
<dbReference type="Pfam" id="PF06093">
    <property type="entry name" value="Spt4"/>
    <property type="match status" value="1"/>
</dbReference>
<dbReference type="GO" id="GO:0000428">
    <property type="term" value="C:DNA-directed RNA polymerase complex"/>
    <property type="evidence" value="ECO:0007669"/>
    <property type="project" value="UniProtKB-KW"/>
</dbReference>
<dbReference type="GO" id="GO:0006355">
    <property type="term" value="P:regulation of DNA-templated transcription"/>
    <property type="evidence" value="ECO:0007669"/>
    <property type="project" value="UniProtKB-UniRule"/>
</dbReference>
<feature type="binding site" evidence="2">
    <location>
        <position position="35"/>
    </location>
    <ligand>
        <name>Zn(2+)</name>
        <dbReference type="ChEBI" id="CHEBI:29105"/>
    </ligand>
</feature>
<keyword evidence="2" id="KW-0479">Metal-binding</keyword>
<sequence length="93" mass="9983">MILVFQNTFKLGFNVIKIRGGNLVSKKPSKAFKACLKCKALVAVEVEACPICGSKDFSTEWSGIVIVLDPEKSVVAKLLGIKTPGRYAIKVGA</sequence>
<gene>
    <name evidence="2" type="primary">spt4</name>
    <name evidence="4" type="ORF">ENV14_01615</name>
</gene>
<keyword evidence="2" id="KW-0862">Zinc</keyword>
<keyword evidence="1 2" id="KW-0804">Transcription</keyword>
<dbReference type="InterPro" id="IPR022800">
    <property type="entry name" value="Spt4/RpoE2_Znf"/>
</dbReference>
<organism evidence="4">
    <name type="scientific">Ignisphaera aggregans</name>
    <dbReference type="NCBI Taxonomy" id="334771"/>
    <lineage>
        <taxon>Archaea</taxon>
        <taxon>Thermoproteota</taxon>
        <taxon>Thermoprotei</taxon>
        <taxon>Desulfurococcales</taxon>
        <taxon>Desulfurococcaceae</taxon>
        <taxon>Ignisphaera</taxon>
    </lineage>
</organism>
<proteinExistence type="inferred from homology"/>
<dbReference type="AlphaFoldDB" id="A0A7C4FFK1"/>
<evidence type="ECO:0000256" key="1">
    <source>
        <dbReference type="ARBA" id="ARBA00023163"/>
    </source>
</evidence>
<dbReference type="PANTHER" id="PTHR40704">
    <property type="entry name" value="TRANSCRIPTION ELONGATION FACTOR SPT4"/>
    <property type="match status" value="1"/>
</dbReference>
<comment type="similarity">
    <text evidence="2">Belongs to the archaeal Spt4 family.</text>
</comment>
<reference evidence="4" key="1">
    <citation type="journal article" date="2020" name="mSystems">
        <title>Genome- and Community-Level Interaction Insights into Carbon Utilization and Element Cycling Functions of Hydrothermarchaeota in Hydrothermal Sediment.</title>
        <authorList>
            <person name="Zhou Z."/>
            <person name="Liu Y."/>
            <person name="Xu W."/>
            <person name="Pan J."/>
            <person name="Luo Z.H."/>
            <person name="Li M."/>
        </authorList>
    </citation>
    <scope>NUCLEOTIDE SEQUENCE [LARGE SCALE GENOMIC DNA]</scope>
    <source>
        <strain evidence="4">SpSt-732</strain>
    </source>
</reference>
<dbReference type="PANTHER" id="PTHR40704:SF1">
    <property type="entry name" value="TRANSCRIPTION ELONGATION FACTOR SPT4"/>
    <property type="match status" value="1"/>
</dbReference>
<dbReference type="EMBL" id="DTFF01000013">
    <property type="protein sequence ID" value="HGI87086.1"/>
    <property type="molecule type" value="Genomic_DNA"/>
</dbReference>
<feature type="domain" description="Spt4/RpoE2 zinc finger" evidence="3">
    <location>
        <begin position="32"/>
        <end position="92"/>
    </location>
</feature>
<feature type="binding site" evidence="2">
    <location>
        <position position="52"/>
    </location>
    <ligand>
        <name>Zn(2+)</name>
        <dbReference type="ChEBI" id="CHEBI:29105"/>
    </ligand>
</feature>
<comment type="caution">
    <text evidence="4">The sequence shown here is derived from an EMBL/GenBank/DDBJ whole genome shotgun (WGS) entry which is preliminary data.</text>
</comment>
<comment type="function">
    <text evidence="2">Stimulates transcription elongation.</text>
</comment>
<protein>
    <recommendedName>
        <fullName evidence="2">Transcription elongation factor Spt4</fullName>
    </recommendedName>
</protein>
<dbReference type="NCBIfam" id="NF041664">
    <property type="entry name" value="RNAP_arch_Epp"/>
    <property type="match status" value="1"/>
</dbReference>
<comment type="subunit">
    <text evidence="2">Heterodimer composed of Spt4 and Spt5.</text>
</comment>
<dbReference type="Gene3D" id="2.20.28.90">
    <property type="match status" value="1"/>
</dbReference>
<dbReference type="InterPro" id="IPR029040">
    <property type="entry name" value="RPABC4/Spt4"/>
</dbReference>
<dbReference type="GO" id="GO:0008270">
    <property type="term" value="F:zinc ion binding"/>
    <property type="evidence" value="ECO:0007669"/>
    <property type="project" value="UniProtKB-UniRule"/>
</dbReference>
<evidence type="ECO:0000256" key="2">
    <source>
        <dbReference type="HAMAP-Rule" id="MF_00949"/>
    </source>
</evidence>
<evidence type="ECO:0000259" key="3">
    <source>
        <dbReference type="SMART" id="SM01389"/>
    </source>
</evidence>
<dbReference type="SMART" id="SM01389">
    <property type="entry name" value="Spt4"/>
    <property type="match status" value="1"/>
</dbReference>
<dbReference type="SUPFAM" id="SSF63393">
    <property type="entry name" value="RNA polymerase subunits"/>
    <property type="match status" value="1"/>
</dbReference>
<name>A0A7C4FFK1_9CREN</name>